<gene>
    <name evidence="7" type="ORF">BSF38_03029</name>
</gene>
<keyword evidence="2" id="KW-0442">Lipid degradation</keyword>
<dbReference type="Gene3D" id="3.40.1090.10">
    <property type="entry name" value="Cytosolic phospholipase A2 catalytic domain"/>
    <property type="match status" value="1"/>
</dbReference>
<feature type="region of interest" description="Disordered" evidence="4">
    <location>
        <begin position="911"/>
        <end position="937"/>
    </location>
</feature>
<evidence type="ECO:0000256" key="3">
    <source>
        <dbReference type="ARBA" id="ARBA00023098"/>
    </source>
</evidence>
<evidence type="ECO:0000256" key="4">
    <source>
        <dbReference type="SAM" id="MobiDB-lite"/>
    </source>
</evidence>
<dbReference type="OrthoDB" id="9813090at2"/>
<feature type="domain" description="PNPLA" evidence="6">
    <location>
        <begin position="355"/>
        <end position="612"/>
    </location>
</feature>
<proteinExistence type="predicted"/>
<dbReference type="GO" id="GO:0016042">
    <property type="term" value="P:lipid catabolic process"/>
    <property type="evidence" value="ECO:0007669"/>
    <property type="project" value="UniProtKB-KW"/>
</dbReference>
<reference evidence="8" key="1">
    <citation type="submission" date="2016-12" db="EMBL/GenBank/DDBJ databases">
        <title>Comparative genomics of four Isosphaeraceae planctomycetes: a common pool of plasmids and glycoside hydrolase genes.</title>
        <authorList>
            <person name="Ivanova A."/>
        </authorList>
    </citation>
    <scope>NUCLEOTIDE SEQUENCE [LARGE SCALE GENOMIC DNA]</scope>
    <source>
        <strain evidence="8">PX4</strain>
    </source>
</reference>
<keyword evidence="3" id="KW-0443">Lipid metabolism</keyword>
<accession>A0A1U7CRK8</accession>
<dbReference type="RefSeq" id="WP_076346924.1">
    <property type="nucleotide sequence ID" value="NZ_CP019082.1"/>
</dbReference>
<evidence type="ECO:0000313" key="7">
    <source>
        <dbReference type="EMBL" id="APW61513.1"/>
    </source>
</evidence>
<dbReference type="InterPro" id="IPR002641">
    <property type="entry name" value="PNPLA_dom"/>
</dbReference>
<feature type="transmembrane region" description="Helical" evidence="5">
    <location>
        <begin position="880"/>
        <end position="897"/>
    </location>
</feature>
<feature type="compositionally biased region" description="Low complexity" evidence="4">
    <location>
        <begin position="914"/>
        <end position="937"/>
    </location>
</feature>
<evidence type="ECO:0000256" key="2">
    <source>
        <dbReference type="ARBA" id="ARBA00022963"/>
    </source>
</evidence>
<keyword evidence="1" id="KW-0378">Hydrolase</keyword>
<dbReference type="Pfam" id="PF01734">
    <property type="entry name" value="Patatin"/>
    <property type="match status" value="1"/>
</dbReference>
<keyword evidence="5" id="KW-0812">Transmembrane</keyword>
<keyword evidence="5" id="KW-1133">Transmembrane helix</keyword>
<feature type="transmembrane region" description="Helical" evidence="5">
    <location>
        <begin position="847"/>
        <end position="868"/>
    </location>
</feature>
<dbReference type="EMBL" id="CP019082">
    <property type="protein sequence ID" value="APW61513.1"/>
    <property type="molecule type" value="Genomic_DNA"/>
</dbReference>
<keyword evidence="5" id="KW-0472">Membrane</keyword>
<dbReference type="AlphaFoldDB" id="A0A1U7CRK8"/>
<name>A0A1U7CRK8_9BACT</name>
<evidence type="ECO:0000259" key="6">
    <source>
        <dbReference type="Pfam" id="PF01734"/>
    </source>
</evidence>
<dbReference type="PANTHER" id="PTHR14226:SF78">
    <property type="entry name" value="SLR0060 PROTEIN"/>
    <property type="match status" value="1"/>
</dbReference>
<evidence type="ECO:0000256" key="1">
    <source>
        <dbReference type="ARBA" id="ARBA00022801"/>
    </source>
</evidence>
<sequence length="937" mass="103655">MPPDRTLEKIVAEARREKASRRYGRAAVLFAEAAETPEAKADADTRRSLLRQEAACTYLDDETPKATRVPEAIGLLVEPGPASQVAARIELAMALKGETAFGQARVLLAEARELIKQGGNPALQSLELKARQQHALCTYKDVDLPPGERFDEALSILGVEGLKTTVDPETLGIAGAVHKAMWKLDAQRAHLERSLHYYERGCRAGVATANGYPAINAAYILDLLASLEEDDLGPDDPSIVKRRTRAREIREQILATVPPIAAEKTKKQWWYAATLAEAEFGLGQFDQAAKRLEEAREASHVEDWEFEASARQLASLLHLLPEDGPSSEAARKAFSQAFGVDPKAAAILLAGKFGLALSGGGFRASLFHIGVLARLAELDVLRHIEVLSCVSGGSIIGAYYYLEVRQLFKKKAPKDVTRQDYIDIVERIAREFLAGVQTNVRMRMAGSLVENLRMIWRNLSRTERTGELFKENLYSRIDDDKVRVLKDLTITPPDWKQECRGPFQPKYHNWRLEAKVPILILNATTLNTGHNWQFTTSFMGESPLAVDPEVDGNNRLRRLYYNAAPTEELKQFQLGRAVAASACVPVLFEPIALSGLYPGKTVRLADGGVHDNQGIVGLLEQDCTVMLVSDASGHVGIENDPKSSSLGVAGRSNDLLMARVRGAQYRDLKSRLRSRVVRGLMFLHLRKDLDVDPVDWARCNDPSTLPPRRISTSYEIRKDVQEKLAAIRTDLDSFGEAEAFALMTSGYCMTNQVFPECVGKLVKTNLNQESWEFLQIRGLLTAPGSGSQADRDDLSRVLDVGRHQFFKYFYLHPKLMKAAGVARWLVPASALIALIALFYVLRAHPSYQSIIAGGMILALICLGVLRWLTKQPLLKLVQNIGIAVVGSPAAFVHLRYFDPRYLRRSTDYRKSIKPAASPPTGTTPTPIGPAPTARVSR</sequence>
<dbReference type="PANTHER" id="PTHR14226">
    <property type="entry name" value="NEUROPATHY TARGET ESTERASE/SWISS CHEESE D.MELANOGASTER"/>
    <property type="match status" value="1"/>
</dbReference>
<dbReference type="Pfam" id="PF20308">
    <property type="entry name" value="TPR-S"/>
    <property type="match status" value="1"/>
</dbReference>
<evidence type="ECO:0000313" key="8">
    <source>
        <dbReference type="Proteomes" id="UP000186309"/>
    </source>
</evidence>
<dbReference type="KEGG" id="pbor:BSF38_03029"/>
<dbReference type="Proteomes" id="UP000186309">
    <property type="component" value="Chromosome"/>
</dbReference>
<dbReference type="InterPro" id="IPR050301">
    <property type="entry name" value="NTE"/>
</dbReference>
<dbReference type="SUPFAM" id="SSF52151">
    <property type="entry name" value="FabD/lysophospholipase-like"/>
    <property type="match status" value="1"/>
</dbReference>
<organism evidence="7 8">
    <name type="scientific">Paludisphaera borealis</name>
    <dbReference type="NCBI Taxonomy" id="1387353"/>
    <lineage>
        <taxon>Bacteria</taxon>
        <taxon>Pseudomonadati</taxon>
        <taxon>Planctomycetota</taxon>
        <taxon>Planctomycetia</taxon>
        <taxon>Isosphaerales</taxon>
        <taxon>Isosphaeraceae</taxon>
        <taxon>Paludisphaera</taxon>
    </lineage>
</organism>
<dbReference type="InterPro" id="IPR016035">
    <property type="entry name" value="Acyl_Trfase/lysoPLipase"/>
</dbReference>
<protein>
    <recommendedName>
        <fullName evidence="6">PNPLA domain-containing protein</fullName>
    </recommendedName>
</protein>
<dbReference type="GO" id="GO:0016787">
    <property type="term" value="F:hydrolase activity"/>
    <property type="evidence" value="ECO:0007669"/>
    <property type="project" value="UniProtKB-KW"/>
</dbReference>
<feature type="transmembrane region" description="Helical" evidence="5">
    <location>
        <begin position="821"/>
        <end position="841"/>
    </location>
</feature>
<evidence type="ECO:0000256" key="5">
    <source>
        <dbReference type="SAM" id="Phobius"/>
    </source>
</evidence>
<dbReference type="InterPro" id="IPR046880">
    <property type="entry name" value="TPR-S"/>
</dbReference>
<keyword evidence="8" id="KW-1185">Reference proteome</keyword>
<dbReference type="STRING" id="1387353.BSF38_03029"/>